<accession>A0A0L0GWH8</accession>
<dbReference type="PATRIC" id="fig|379893.4.peg.4066"/>
<evidence type="ECO:0000313" key="1">
    <source>
        <dbReference type="EMBL" id="KNC93287.1"/>
    </source>
</evidence>
<gene>
    <name evidence="1" type="ORF">GM31_20030</name>
</gene>
<dbReference type="AlphaFoldDB" id="A0A0L0GWH8"/>
<comment type="caution">
    <text evidence="1">The sequence shown here is derived from an EMBL/GenBank/DDBJ whole genome shotgun (WGS) entry which is preliminary data.</text>
</comment>
<sequence length="176" mass="18729">ASLGRRLMEKATVATPQIAAMAMRETLENPLLRQNIGTDLTRWQQRIAQHPEFTADRRYVGGLSPSLLDALPGHGVKPASATIALSGQTVADAAGDDAAGDDAPDWTRLPDLLYSPDVVLWDAATGLLHYITQGDTSYTASVLVKDGQPVIADLNPLDSSQRAMLTGLPVLSGGWK</sequence>
<protein>
    <submittedName>
        <fullName evidence="1">Uncharacterized protein</fullName>
    </submittedName>
</protein>
<proteinExistence type="predicted"/>
<dbReference type="Proteomes" id="UP000037393">
    <property type="component" value="Unassembled WGS sequence"/>
</dbReference>
<organism evidence="1 2">
    <name type="scientific">Trabulsiella odontotermitis</name>
    <dbReference type="NCBI Taxonomy" id="379893"/>
    <lineage>
        <taxon>Bacteria</taxon>
        <taxon>Pseudomonadati</taxon>
        <taxon>Pseudomonadota</taxon>
        <taxon>Gammaproteobacteria</taxon>
        <taxon>Enterobacterales</taxon>
        <taxon>Enterobacteriaceae</taxon>
        <taxon>Trabulsiella</taxon>
    </lineage>
</organism>
<feature type="non-terminal residue" evidence="1">
    <location>
        <position position="1"/>
    </location>
</feature>
<reference evidence="1 2" key="1">
    <citation type="journal article" date="2015" name="Appl. Environ. Microbiol.">
        <title>The Enterobacterium Trabulsiella odontotermitis Presents Novel Adaptations Related to Its Association with Fungus-Growing Termites.</title>
        <authorList>
            <person name="Sapountzis P."/>
            <person name="Gruntjes T."/>
            <person name="Otani S."/>
            <person name="Estevez J."/>
            <person name="da Costa R.R."/>
            <person name="Plunkett G.3rd."/>
            <person name="Perna N.T."/>
            <person name="Poulsen M."/>
        </authorList>
    </citation>
    <scope>NUCLEOTIDE SEQUENCE [LARGE SCALE GENOMIC DNA]</scope>
    <source>
        <strain evidence="1 2">12</strain>
    </source>
</reference>
<name>A0A0L0GWH8_9ENTR</name>
<dbReference type="EMBL" id="JNGI01000056">
    <property type="protein sequence ID" value="KNC93287.1"/>
    <property type="molecule type" value="Genomic_DNA"/>
</dbReference>
<evidence type="ECO:0000313" key="2">
    <source>
        <dbReference type="Proteomes" id="UP000037393"/>
    </source>
</evidence>
<keyword evidence="2" id="KW-1185">Reference proteome</keyword>